<name>A0ACB8QRA8_9AGAM</name>
<evidence type="ECO:0000313" key="1">
    <source>
        <dbReference type="EMBL" id="KAI0034212.1"/>
    </source>
</evidence>
<keyword evidence="2" id="KW-1185">Reference proteome</keyword>
<organism evidence="1 2">
    <name type="scientific">Vararia minispora EC-137</name>
    <dbReference type="NCBI Taxonomy" id="1314806"/>
    <lineage>
        <taxon>Eukaryota</taxon>
        <taxon>Fungi</taxon>
        <taxon>Dikarya</taxon>
        <taxon>Basidiomycota</taxon>
        <taxon>Agaricomycotina</taxon>
        <taxon>Agaricomycetes</taxon>
        <taxon>Russulales</taxon>
        <taxon>Lachnocladiaceae</taxon>
        <taxon>Vararia</taxon>
    </lineage>
</organism>
<comment type="caution">
    <text evidence="1">The sequence shown here is derived from an EMBL/GenBank/DDBJ whole genome shotgun (WGS) entry which is preliminary data.</text>
</comment>
<gene>
    <name evidence="1" type="ORF">K488DRAFT_69292</name>
</gene>
<dbReference type="EMBL" id="MU273504">
    <property type="protein sequence ID" value="KAI0034212.1"/>
    <property type="molecule type" value="Genomic_DNA"/>
</dbReference>
<reference evidence="1" key="2">
    <citation type="journal article" date="2022" name="New Phytol.">
        <title>Evolutionary transition to the ectomycorrhizal habit in the genomes of a hyperdiverse lineage of mushroom-forming fungi.</title>
        <authorList>
            <person name="Looney B."/>
            <person name="Miyauchi S."/>
            <person name="Morin E."/>
            <person name="Drula E."/>
            <person name="Courty P.E."/>
            <person name="Kohler A."/>
            <person name="Kuo A."/>
            <person name="LaButti K."/>
            <person name="Pangilinan J."/>
            <person name="Lipzen A."/>
            <person name="Riley R."/>
            <person name="Andreopoulos W."/>
            <person name="He G."/>
            <person name="Johnson J."/>
            <person name="Nolan M."/>
            <person name="Tritt A."/>
            <person name="Barry K.W."/>
            <person name="Grigoriev I.V."/>
            <person name="Nagy L.G."/>
            <person name="Hibbett D."/>
            <person name="Henrissat B."/>
            <person name="Matheny P.B."/>
            <person name="Labbe J."/>
            <person name="Martin F.M."/>
        </authorList>
    </citation>
    <scope>NUCLEOTIDE SEQUENCE</scope>
    <source>
        <strain evidence="1">EC-137</strain>
    </source>
</reference>
<accession>A0ACB8QRA8</accession>
<sequence length="462" mass="48195">MFTRYSAASGLAIAASTLLSSVSAFDASSRTNLAVYWGQNSYGATHTSDTSNWQQSIGHYCQDDTINAIPVAFLNVAFSTGGLPSIDLANICNINGNSVFPGTQLPDCSFLASEIQACQARGKIVTISIGGATGGVAFTGVDQARQFADTVWNLFLGGSSSTRPFGAAVLDGVDLDLEGGSPNYWSDFVTEIRAKASGASKPYYVTGAPQCPFPDAYLGTALNAVGFDAVYVQFYNNYCGVNNYGNPNAWNFAQWDSWAKSSPNPNVKVYIGVPASSTAAGSGYVDSSTLGGIIKDTASAYSSFGGIMLWDASQAYANGRFDQAVKSLLNANVPGSSGGSGTTTTTGPTTTVTTTTTTTSAPPTTTSQPSGSCGSVAGWVANVAYVQGDQVTYNGYLYTANQWNYDEVPDGPSGAWTKSGPCATTNATRVKPLLTSIPAASMVPGSHAPTESRREFFRFKRA</sequence>
<keyword evidence="1" id="KW-0378">Hydrolase</keyword>
<evidence type="ECO:0000313" key="2">
    <source>
        <dbReference type="Proteomes" id="UP000814128"/>
    </source>
</evidence>
<proteinExistence type="predicted"/>
<dbReference type="Proteomes" id="UP000814128">
    <property type="component" value="Unassembled WGS sequence"/>
</dbReference>
<protein>
    <submittedName>
        <fullName evidence="1">Glycoside hydrolase</fullName>
    </submittedName>
</protein>
<reference evidence="1" key="1">
    <citation type="submission" date="2021-02" db="EMBL/GenBank/DDBJ databases">
        <authorList>
            <consortium name="DOE Joint Genome Institute"/>
            <person name="Ahrendt S."/>
            <person name="Looney B.P."/>
            <person name="Miyauchi S."/>
            <person name="Morin E."/>
            <person name="Drula E."/>
            <person name="Courty P.E."/>
            <person name="Chicoki N."/>
            <person name="Fauchery L."/>
            <person name="Kohler A."/>
            <person name="Kuo A."/>
            <person name="Labutti K."/>
            <person name="Pangilinan J."/>
            <person name="Lipzen A."/>
            <person name="Riley R."/>
            <person name="Andreopoulos W."/>
            <person name="He G."/>
            <person name="Johnson J."/>
            <person name="Barry K.W."/>
            <person name="Grigoriev I.V."/>
            <person name="Nagy L."/>
            <person name="Hibbett D."/>
            <person name="Henrissat B."/>
            <person name="Matheny P.B."/>
            <person name="Labbe J."/>
            <person name="Martin F."/>
        </authorList>
    </citation>
    <scope>NUCLEOTIDE SEQUENCE</scope>
    <source>
        <strain evidence="1">EC-137</strain>
    </source>
</reference>